<dbReference type="Proteomes" id="UP001642360">
    <property type="component" value="Unassembled WGS sequence"/>
</dbReference>
<evidence type="ECO:0000313" key="3">
    <source>
        <dbReference type="EMBL" id="CAK9172983.1"/>
    </source>
</evidence>
<protein>
    <submittedName>
        <fullName evidence="3">Uncharacterized protein</fullName>
    </submittedName>
</protein>
<dbReference type="EMBL" id="CAUOFW020006125">
    <property type="protein sequence ID" value="CAK9172983.1"/>
    <property type="molecule type" value="Genomic_DNA"/>
</dbReference>
<dbReference type="EMBL" id="CAUOFW020004458">
    <property type="protein sequence ID" value="CAK9165809.1"/>
    <property type="molecule type" value="Genomic_DNA"/>
</dbReference>
<evidence type="ECO:0000313" key="4">
    <source>
        <dbReference type="Proteomes" id="UP001642360"/>
    </source>
</evidence>
<feature type="region of interest" description="Disordered" evidence="1">
    <location>
        <begin position="1"/>
        <end position="38"/>
    </location>
</feature>
<gene>
    <name evidence="2" type="ORF">ILEXP_LOCUS34979</name>
    <name evidence="3" type="ORF">ILEXP_LOCUS42685</name>
</gene>
<reference evidence="3 4" key="1">
    <citation type="submission" date="2024-02" db="EMBL/GenBank/DDBJ databases">
        <authorList>
            <person name="Vignale AGUSTIN F."/>
            <person name="Sosa J E."/>
            <person name="Modenutti C."/>
        </authorList>
    </citation>
    <scope>NUCLEOTIDE SEQUENCE [LARGE SCALE GENOMIC DNA]</scope>
</reference>
<comment type="caution">
    <text evidence="3">The sequence shown here is derived from an EMBL/GenBank/DDBJ whole genome shotgun (WGS) entry which is preliminary data.</text>
</comment>
<proteinExistence type="predicted"/>
<evidence type="ECO:0000256" key="1">
    <source>
        <dbReference type="SAM" id="MobiDB-lite"/>
    </source>
</evidence>
<name>A0ABC8TU42_9AQUA</name>
<evidence type="ECO:0000313" key="2">
    <source>
        <dbReference type="EMBL" id="CAK9165809.1"/>
    </source>
</evidence>
<sequence length="117" mass="13733">MTESVIDMDQKEKLVDRREEEDEEKENGDNGPSSSENTSFLTELNLILLLSFLSLSSEECYDSEEVKETENIKDHKVVQTASRSQTRRQNVKEFKALDRQAPRLQTKIRDCRHNRRM</sequence>
<keyword evidence="4" id="KW-1185">Reference proteome</keyword>
<dbReference type="AlphaFoldDB" id="A0ABC8TU42"/>
<accession>A0ABC8TU42</accession>
<feature type="compositionally biased region" description="Basic and acidic residues" evidence="1">
    <location>
        <begin position="8"/>
        <end position="18"/>
    </location>
</feature>
<organism evidence="3 4">
    <name type="scientific">Ilex paraguariensis</name>
    <name type="common">yerba mate</name>
    <dbReference type="NCBI Taxonomy" id="185542"/>
    <lineage>
        <taxon>Eukaryota</taxon>
        <taxon>Viridiplantae</taxon>
        <taxon>Streptophyta</taxon>
        <taxon>Embryophyta</taxon>
        <taxon>Tracheophyta</taxon>
        <taxon>Spermatophyta</taxon>
        <taxon>Magnoliopsida</taxon>
        <taxon>eudicotyledons</taxon>
        <taxon>Gunneridae</taxon>
        <taxon>Pentapetalae</taxon>
        <taxon>asterids</taxon>
        <taxon>campanulids</taxon>
        <taxon>Aquifoliales</taxon>
        <taxon>Aquifoliaceae</taxon>
        <taxon>Ilex</taxon>
    </lineage>
</organism>